<organism evidence="7 8">
    <name type="scientific">Daedalea quercina L-15889</name>
    <dbReference type="NCBI Taxonomy" id="1314783"/>
    <lineage>
        <taxon>Eukaryota</taxon>
        <taxon>Fungi</taxon>
        <taxon>Dikarya</taxon>
        <taxon>Basidiomycota</taxon>
        <taxon>Agaricomycotina</taxon>
        <taxon>Agaricomycetes</taxon>
        <taxon>Polyporales</taxon>
        <taxon>Fomitopsis</taxon>
    </lineage>
</organism>
<dbReference type="Proteomes" id="UP000076727">
    <property type="component" value="Unassembled WGS sequence"/>
</dbReference>
<evidence type="ECO:0000313" key="8">
    <source>
        <dbReference type="Proteomes" id="UP000076727"/>
    </source>
</evidence>
<evidence type="ECO:0000313" key="7">
    <source>
        <dbReference type="EMBL" id="KZT64788.1"/>
    </source>
</evidence>
<dbReference type="GO" id="GO:0046872">
    <property type="term" value="F:metal ion binding"/>
    <property type="evidence" value="ECO:0007669"/>
    <property type="project" value="UniProtKB-KW"/>
</dbReference>
<accession>A0A165LS75</accession>
<dbReference type="EMBL" id="KV429119">
    <property type="protein sequence ID" value="KZT64788.1"/>
    <property type="molecule type" value="Genomic_DNA"/>
</dbReference>
<protein>
    <recommendedName>
        <fullName evidence="6">Terpene synthase</fullName>
        <ecNumber evidence="6">4.2.3.-</ecNumber>
    </recommendedName>
</protein>
<evidence type="ECO:0000256" key="4">
    <source>
        <dbReference type="ARBA" id="ARBA00022842"/>
    </source>
</evidence>
<evidence type="ECO:0000256" key="3">
    <source>
        <dbReference type="ARBA" id="ARBA00022723"/>
    </source>
</evidence>
<dbReference type="SFLD" id="SFLDS00005">
    <property type="entry name" value="Isoprenoid_Synthase_Type_I"/>
    <property type="match status" value="1"/>
</dbReference>
<dbReference type="Pfam" id="PF19086">
    <property type="entry name" value="Terpene_syn_C_2"/>
    <property type="match status" value="1"/>
</dbReference>
<keyword evidence="5 6" id="KW-0456">Lyase</keyword>
<evidence type="ECO:0000256" key="1">
    <source>
        <dbReference type="ARBA" id="ARBA00001946"/>
    </source>
</evidence>
<comment type="cofactor">
    <cofactor evidence="1 6">
        <name>Mg(2+)</name>
        <dbReference type="ChEBI" id="CHEBI:18420"/>
    </cofactor>
</comment>
<keyword evidence="8" id="KW-1185">Reference proteome</keyword>
<evidence type="ECO:0000256" key="5">
    <source>
        <dbReference type="ARBA" id="ARBA00023239"/>
    </source>
</evidence>
<reference evidence="7 8" key="1">
    <citation type="journal article" date="2016" name="Mol. Biol. Evol.">
        <title>Comparative Genomics of Early-Diverging Mushroom-Forming Fungi Provides Insights into the Origins of Lignocellulose Decay Capabilities.</title>
        <authorList>
            <person name="Nagy L.G."/>
            <person name="Riley R."/>
            <person name="Tritt A."/>
            <person name="Adam C."/>
            <person name="Daum C."/>
            <person name="Floudas D."/>
            <person name="Sun H."/>
            <person name="Yadav J.S."/>
            <person name="Pangilinan J."/>
            <person name="Larsson K.H."/>
            <person name="Matsuura K."/>
            <person name="Barry K."/>
            <person name="Labutti K."/>
            <person name="Kuo R."/>
            <person name="Ohm R.A."/>
            <person name="Bhattacharya S.S."/>
            <person name="Shirouzu T."/>
            <person name="Yoshinaga Y."/>
            <person name="Martin F.M."/>
            <person name="Grigoriev I.V."/>
            <person name="Hibbett D.S."/>
        </authorList>
    </citation>
    <scope>NUCLEOTIDE SEQUENCE [LARGE SCALE GENOMIC DNA]</scope>
    <source>
        <strain evidence="7 8">L-15889</strain>
    </source>
</reference>
<gene>
    <name evidence="7" type="ORF">DAEQUDRAFT_677968</name>
</gene>
<dbReference type="Gene3D" id="1.10.600.10">
    <property type="entry name" value="Farnesyl Diphosphate Synthase"/>
    <property type="match status" value="1"/>
</dbReference>
<dbReference type="PANTHER" id="PTHR35201">
    <property type="entry name" value="TERPENE SYNTHASE"/>
    <property type="match status" value="1"/>
</dbReference>
<dbReference type="InterPro" id="IPR008949">
    <property type="entry name" value="Isoprenoid_synthase_dom_sf"/>
</dbReference>
<evidence type="ECO:0000256" key="6">
    <source>
        <dbReference type="RuleBase" id="RU366034"/>
    </source>
</evidence>
<evidence type="ECO:0000256" key="2">
    <source>
        <dbReference type="ARBA" id="ARBA00006333"/>
    </source>
</evidence>
<dbReference type="OrthoDB" id="6486656at2759"/>
<dbReference type="InterPro" id="IPR034686">
    <property type="entry name" value="Terpene_cyclase-like_2"/>
</dbReference>
<proteinExistence type="inferred from homology"/>
<dbReference type="GO" id="GO:0010333">
    <property type="term" value="F:terpene synthase activity"/>
    <property type="evidence" value="ECO:0007669"/>
    <property type="project" value="InterPro"/>
</dbReference>
<dbReference type="STRING" id="1314783.A0A165LS75"/>
<dbReference type="PANTHER" id="PTHR35201:SF4">
    <property type="entry name" value="BETA-PINACENE SYNTHASE-RELATED"/>
    <property type="match status" value="1"/>
</dbReference>
<comment type="similarity">
    <text evidence="2 6">Belongs to the terpene synthase family.</text>
</comment>
<dbReference type="EC" id="4.2.3.-" evidence="6"/>
<keyword evidence="3 6" id="KW-0479">Metal-binding</keyword>
<dbReference type="AlphaFoldDB" id="A0A165LS75"/>
<dbReference type="SUPFAM" id="SSF48576">
    <property type="entry name" value="Terpenoid synthases"/>
    <property type="match status" value="1"/>
</dbReference>
<dbReference type="SFLD" id="SFLDG01020">
    <property type="entry name" value="Terpene_Cyclase_Like_2"/>
    <property type="match status" value="1"/>
</dbReference>
<keyword evidence="4 6" id="KW-0460">Magnesium</keyword>
<dbReference type="GO" id="GO:0008299">
    <property type="term" value="P:isoprenoid biosynthetic process"/>
    <property type="evidence" value="ECO:0007669"/>
    <property type="project" value="UniProtKB-ARBA"/>
</dbReference>
<name>A0A165LS75_9APHY</name>
<sequence length="338" mass="38973">MGAPGTFYIPETMANWPWQRAINPHYEEMKEASNAWLKNFKPFNEKSQIAFDKCDFEHLRTGCDLMNVFFVFDEYTDVEDADVVREMVDIVIDAIHNPEKPRPEGEVLLGELARQFWALGIKTCTPTARKHFEEAFTDYLNSVYDQALDRDSKNVRTVESYFKTRRENIGARPSYMPAVLGIDIPDEAFYHPVVVELGYLIADLIILDNDLASYNKEQATGDDQHNILTIVMQQYGFTLDEALQWTANYHEDVEARFLDGMKKIPSFGPDVDPQLHEFIEAIALWPRTNDCWNFESGRYFGSKGLEIQKTRIVPILPKVVGNHRSLRRQDVVVPLVNL</sequence>